<reference evidence="3" key="1">
    <citation type="journal article" date="2021" name="Environ. Microbiol.">
        <title>Cryptic niche differentiation of novel sediment ecotypes of Rugeria pomeroyi correlates with nitrate respiration.</title>
        <authorList>
            <person name="Lin X."/>
            <person name="McNichol J."/>
            <person name="Chu X."/>
            <person name="Qian Y."/>
            <person name="Luo H."/>
        </authorList>
    </citation>
    <scope>NUCLEOTIDE SEQUENCE</scope>
    <source>
        <strain evidence="3">SZCCDBB064</strain>
    </source>
</reference>
<sequence length="178" mass="20049">MIRAKTLQDLFKRYRRPGDLVFAVAFLGFSLFLALNLGDQAKWGSGKLFAQPAFWPHLAVWMMVGFGGLHLIGSLVSPKLDGRWTEVAFWVRSLEFAGWFLAYVLLVPRLGYLPSTLLFMTVLTFRLGYRRPVMLVGAAGVGLSIVLVFKTFLQVKVPGGQIYELLPDVLRSFMLTNF</sequence>
<evidence type="ECO:0000256" key="1">
    <source>
        <dbReference type="SAM" id="Phobius"/>
    </source>
</evidence>
<gene>
    <name evidence="3" type="ORF">KBY27_07175</name>
</gene>
<protein>
    <submittedName>
        <fullName evidence="3">Tripartite tricarboxylate transporter TctB family protein</fullName>
    </submittedName>
</protein>
<feature type="transmembrane region" description="Helical" evidence="1">
    <location>
        <begin position="132"/>
        <end position="153"/>
    </location>
</feature>
<keyword evidence="1" id="KW-0472">Membrane</keyword>
<dbReference type="AlphaFoldDB" id="A0A9Q3WK19"/>
<accession>A0A9Q3WK19</accession>
<evidence type="ECO:0000259" key="2">
    <source>
        <dbReference type="Pfam" id="PF07331"/>
    </source>
</evidence>
<keyword evidence="1" id="KW-1133">Transmembrane helix</keyword>
<dbReference type="Proteomes" id="UP000813672">
    <property type="component" value="Unassembled WGS sequence"/>
</dbReference>
<organism evidence="3 4">
    <name type="scientific">Ruegeria pomeroyi</name>
    <dbReference type="NCBI Taxonomy" id="89184"/>
    <lineage>
        <taxon>Bacteria</taxon>
        <taxon>Pseudomonadati</taxon>
        <taxon>Pseudomonadota</taxon>
        <taxon>Alphaproteobacteria</taxon>
        <taxon>Rhodobacterales</taxon>
        <taxon>Roseobacteraceae</taxon>
        <taxon>Ruegeria</taxon>
    </lineage>
</organism>
<evidence type="ECO:0000313" key="4">
    <source>
        <dbReference type="Proteomes" id="UP000813672"/>
    </source>
</evidence>
<dbReference type="Pfam" id="PF07331">
    <property type="entry name" value="TctB"/>
    <property type="match status" value="1"/>
</dbReference>
<dbReference type="RefSeq" id="WP_234143329.1">
    <property type="nucleotide sequence ID" value="NZ_JAGQAF010000004.1"/>
</dbReference>
<feature type="transmembrane region" description="Helical" evidence="1">
    <location>
        <begin position="58"/>
        <end position="77"/>
    </location>
</feature>
<proteinExistence type="predicted"/>
<feature type="domain" description="DUF1468" evidence="2">
    <location>
        <begin position="21"/>
        <end position="158"/>
    </location>
</feature>
<dbReference type="InterPro" id="IPR009936">
    <property type="entry name" value="DUF1468"/>
</dbReference>
<dbReference type="EMBL" id="JAGQAF010000004">
    <property type="protein sequence ID" value="MCE8537235.1"/>
    <property type="molecule type" value="Genomic_DNA"/>
</dbReference>
<keyword evidence="1" id="KW-0812">Transmembrane</keyword>
<comment type="caution">
    <text evidence="3">The sequence shown here is derived from an EMBL/GenBank/DDBJ whole genome shotgun (WGS) entry which is preliminary data.</text>
</comment>
<feature type="transmembrane region" description="Helical" evidence="1">
    <location>
        <begin position="20"/>
        <end position="38"/>
    </location>
</feature>
<name>A0A9Q3WK19_9RHOB</name>
<evidence type="ECO:0000313" key="3">
    <source>
        <dbReference type="EMBL" id="MCE8537235.1"/>
    </source>
</evidence>
<feature type="transmembrane region" description="Helical" evidence="1">
    <location>
        <begin position="89"/>
        <end position="112"/>
    </location>
</feature>